<sequence>MADNSSPHSLVVPEETVLDACGTQKLPRMGTIEQVWHTNPIAPEQIERHASEMVTTLELTTVEPGDEVAVGVGSRGIGNLPAIVRGVVSGLRNAGYEPFVFPAMGSHGGATADGQVSKLEALGVKEDSIGCEVRSTMETVVVGHTSERNVPVHADAAAAAADGIIPVNRVKPHTDFQGSVESGLAKMLVIGMGNQVGAKTAHEWAVDWSFRQMIPEIASFMLDALPILGGVAIVEDQRDETAVIEGVPANTLLERESALLERAYDLLPSLPFDDLDVLVVDQMGKDVSGAGMDTNVVGRRPYAINEPEPESPSVKRIYVRSLTDASHGNASGLGMADFIHQRLAGSADPLKSLINTLTSSSPRAARTPPVVETDRAGLTAALSTVGVVEPDEARILRISDTMQLDRLYASEALVREARERDDLLVDGDLREIEFSSGELTAPSPS</sequence>
<dbReference type="RefSeq" id="WP_264556580.1">
    <property type="nucleotide sequence ID" value="NZ_CP109981.1"/>
</dbReference>
<gene>
    <name evidence="1" type="ORF">ACFQL7_23830</name>
</gene>
<organism evidence="1 2">
    <name type="scientific">Halocatena marina</name>
    <dbReference type="NCBI Taxonomy" id="2934937"/>
    <lineage>
        <taxon>Archaea</taxon>
        <taxon>Methanobacteriati</taxon>
        <taxon>Methanobacteriota</taxon>
        <taxon>Stenosarchaea group</taxon>
        <taxon>Halobacteria</taxon>
        <taxon>Halobacteriales</taxon>
        <taxon>Natronomonadaceae</taxon>
        <taxon>Halocatena</taxon>
    </lineage>
</organism>
<protein>
    <submittedName>
        <fullName evidence="1">DUF362 domain-containing protein</fullName>
    </submittedName>
</protein>
<dbReference type="EMBL" id="JBHTAX010000005">
    <property type="protein sequence ID" value="MFC7192540.1"/>
    <property type="molecule type" value="Genomic_DNA"/>
</dbReference>
<evidence type="ECO:0000313" key="2">
    <source>
        <dbReference type="Proteomes" id="UP001596417"/>
    </source>
</evidence>
<evidence type="ECO:0000313" key="1">
    <source>
        <dbReference type="EMBL" id="MFC7192540.1"/>
    </source>
</evidence>
<dbReference type="Gene3D" id="3.40.50.11440">
    <property type="match status" value="1"/>
</dbReference>
<reference evidence="1 2" key="1">
    <citation type="journal article" date="2019" name="Int. J. Syst. Evol. Microbiol.">
        <title>The Global Catalogue of Microorganisms (GCM) 10K type strain sequencing project: providing services to taxonomists for standard genome sequencing and annotation.</title>
        <authorList>
            <consortium name="The Broad Institute Genomics Platform"/>
            <consortium name="The Broad Institute Genome Sequencing Center for Infectious Disease"/>
            <person name="Wu L."/>
            <person name="Ma J."/>
        </authorList>
    </citation>
    <scope>NUCLEOTIDE SEQUENCE [LARGE SCALE GENOMIC DNA]</scope>
    <source>
        <strain evidence="1 2">RDMS1</strain>
    </source>
</reference>
<dbReference type="AlphaFoldDB" id="A0ABD5YZI9"/>
<proteinExistence type="predicted"/>
<comment type="caution">
    <text evidence="1">The sequence shown here is derived from an EMBL/GenBank/DDBJ whole genome shotgun (WGS) entry which is preliminary data.</text>
</comment>
<dbReference type="GeneID" id="76202227"/>
<keyword evidence="2" id="KW-1185">Reference proteome</keyword>
<dbReference type="Proteomes" id="UP001596417">
    <property type="component" value="Unassembled WGS sequence"/>
</dbReference>
<name>A0ABD5YZI9_9EURY</name>
<accession>A0ABD5YZI9</accession>